<feature type="domain" description="ANTAR" evidence="1">
    <location>
        <begin position="118"/>
        <end position="178"/>
    </location>
</feature>
<accession>A0A9D1PYL4</accession>
<dbReference type="InterPro" id="IPR005561">
    <property type="entry name" value="ANTAR"/>
</dbReference>
<dbReference type="Pfam" id="PF03861">
    <property type="entry name" value="ANTAR"/>
    <property type="match status" value="1"/>
</dbReference>
<dbReference type="Gene3D" id="1.10.10.10">
    <property type="entry name" value="Winged helix-like DNA-binding domain superfamily/Winged helix DNA-binding domain"/>
    <property type="match status" value="1"/>
</dbReference>
<evidence type="ECO:0000313" key="2">
    <source>
        <dbReference type="EMBL" id="HIW02187.1"/>
    </source>
</evidence>
<dbReference type="AlphaFoldDB" id="A0A9D1PYL4"/>
<gene>
    <name evidence="2" type="ORF">H9892_02480</name>
</gene>
<protein>
    <submittedName>
        <fullName evidence="2">ANTAR domain-containing protein</fullName>
    </submittedName>
</protein>
<dbReference type="GO" id="GO:0003723">
    <property type="term" value="F:RNA binding"/>
    <property type="evidence" value="ECO:0007669"/>
    <property type="project" value="InterPro"/>
</dbReference>
<sequence>MNVLVLSSSDKVYAAVTQLLRLLGGHKAFRATTPRQAKVLAGQMDIGAAVVHADGADAEYRDICLRLAEDCVGTVFVPYRGDGVDELYASGVFVAEKPITKATLFTAMRGALGVAYGYEKLRRENAKLKARLEELRIISRAKCMLASGGMTEEQAHREIERRAMNERRTKTDIAKEIIEGNTSE</sequence>
<reference evidence="2" key="2">
    <citation type="submission" date="2021-04" db="EMBL/GenBank/DDBJ databases">
        <authorList>
            <person name="Gilroy R."/>
        </authorList>
    </citation>
    <scope>NUCLEOTIDE SEQUENCE</scope>
    <source>
        <strain evidence="2">12435</strain>
    </source>
</reference>
<dbReference type="EMBL" id="DXHS01000043">
    <property type="protein sequence ID" value="HIW02187.1"/>
    <property type="molecule type" value="Genomic_DNA"/>
</dbReference>
<dbReference type="Proteomes" id="UP000823990">
    <property type="component" value="Unassembled WGS sequence"/>
</dbReference>
<name>A0A9D1PYL4_9FIRM</name>
<comment type="caution">
    <text evidence="2">The sequence shown here is derived from an EMBL/GenBank/DDBJ whole genome shotgun (WGS) entry which is preliminary data.</text>
</comment>
<organism evidence="2 3">
    <name type="scientific">Candidatus Protoclostridium stercorigallinarum</name>
    <dbReference type="NCBI Taxonomy" id="2838741"/>
    <lineage>
        <taxon>Bacteria</taxon>
        <taxon>Bacillati</taxon>
        <taxon>Bacillota</taxon>
        <taxon>Clostridia</taxon>
        <taxon>Candidatus Protoclostridium</taxon>
    </lineage>
</organism>
<evidence type="ECO:0000259" key="1">
    <source>
        <dbReference type="PROSITE" id="PS50921"/>
    </source>
</evidence>
<dbReference type="InterPro" id="IPR036388">
    <property type="entry name" value="WH-like_DNA-bd_sf"/>
</dbReference>
<dbReference type="PROSITE" id="PS50921">
    <property type="entry name" value="ANTAR"/>
    <property type="match status" value="1"/>
</dbReference>
<dbReference type="SMART" id="SM01012">
    <property type="entry name" value="ANTAR"/>
    <property type="match status" value="1"/>
</dbReference>
<dbReference type="SUPFAM" id="SSF52172">
    <property type="entry name" value="CheY-like"/>
    <property type="match status" value="1"/>
</dbReference>
<evidence type="ECO:0000313" key="3">
    <source>
        <dbReference type="Proteomes" id="UP000823990"/>
    </source>
</evidence>
<reference evidence="2" key="1">
    <citation type="journal article" date="2021" name="PeerJ">
        <title>Extensive microbial diversity within the chicken gut microbiome revealed by metagenomics and culture.</title>
        <authorList>
            <person name="Gilroy R."/>
            <person name="Ravi A."/>
            <person name="Getino M."/>
            <person name="Pursley I."/>
            <person name="Horton D.L."/>
            <person name="Alikhan N.F."/>
            <person name="Baker D."/>
            <person name="Gharbi K."/>
            <person name="Hall N."/>
            <person name="Watson M."/>
            <person name="Adriaenssens E.M."/>
            <person name="Foster-Nyarko E."/>
            <person name="Jarju S."/>
            <person name="Secka A."/>
            <person name="Antonio M."/>
            <person name="Oren A."/>
            <person name="Chaudhuri R.R."/>
            <person name="La Ragione R."/>
            <person name="Hildebrand F."/>
            <person name="Pallen M.J."/>
        </authorList>
    </citation>
    <scope>NUCLEOTIDE SEQUENCE</scope>
    <source>
        <strain evidence="2">12435</strain>
    </source>
</reference>
<proteinExistence type="predicted"/>
<dbReference type="InterPro" id="IPR011006">
    <property type="entry name" value="CheY-like_superfamily"/>
</dbReference>